<dbReference type="Gene3D" id="1.10.10.160">
    <property type="match status" value="1"/>
</dbReference>
<dbReference type="PANTHER" id="PTHR11070">
    <property type="entry name" value="UVRD / RECB / PCRA DNA HELICASE FAMILY MEMBER"/>
    <property type="match status" value="1"/>
</dbReference>
<keyword evidence="3 5" id="KW-0347">Helicase</keyword>
<feature type="domain" description="UvrD-like helicase ATP-binding" evidence="6">
    <location>
        <begin position="480"/>
        <end position="759"/>
    </location>
</feature>
<dbReference type="PANTHER" id="PTHR11070:SF3">
    <property type="entry name" value="DNA 3'-5' HELICASE"/>
    <property type="match status" value="1"/>
</dbReference>
<keyword evidence="1 5" id="KW-0547">Nucleotide-binding</keyword>
<dbReference type="InterPro" id="IPR000212">
    <property type="entry name" value="DNA_helicase_UvrD/REP"/>
</dbReference>
<dbReference type="GO" id="GO:0005829">
    <property type="term" value="C:cytosol"/>
    <property type="evidence" value="ECO:0007669"/>
    <property type="project" value="TreeGrafter"/>
</dbReference>
<name>I1E2L0_9GAMM</name>
<evidence type="ECO:0000259" key="6">
    <source>
        <dbReference type="PROSITE" id="PS51198"/>
    </source>
</evidence>
<dbReference type="InterPro" id="IPR027417">
    <property type="entry name" value="P-loop_NTPase"/>
</dbReference>
<dbReference type="SUPFAM" id="SSF52540">
    <property type="entry name" value="P-loop containing nucleoside triphosphate hydrolases"/>
    <property type="match status" value="1"/>
</dbReference>
<dbReference type="InterPro" id="IPR013986">
    <property type="entry name" value="DExx_box_DNA_helicase_dom_sf"/>
</dbReference>
<evidence type="ECO:0000256" key="2">
    <source>
        <dbReference type="ARBA" id="ARBA00022801"/>
    </source>
</evidence>
<feature type="binding site" evidence="5">
    <location>
        <begin position="501"/>
        <end position="508"/>
    </location>
    <ligand>
        <name>ATP</name>
        <dbReference type="ChEBI" id="CHEBI:30616"/>
    </ligand>
</feature>
<protein>
    <submittedName>
        <fullName evidence="7">UvrD/REP helicase</fullName>
    </submittedName>
</protein>
<dbReference type="GO" id="GO:0000725">
    <property type="term" value="P:recombinational repair"/>
    <property type="evidence" value="ECO:0007669"/>
    <property type="project" value="TreeGrafter"/>
</dbReference>
<dbReference type="GO" id="GO:0016887">
    <property type="term" value="F:ATP hydrolysis activity"/>
    <property type="evidence" value="ECO:0007669"/>
    <property type="project" value="RHEA"/>
</dbReference>
<dbReference type="STRING" id="562729.RNAN_3563"/>
<keyword evidence="2 5" id="KW-0378">Hydrolase</keyword>
<dbReference type="GO" id="GO:0005524">
    <property type="term" value="F:ATP binding"/>
    <property type="evidence" value="ECO:0007669"/>
    <property type="project" value="UniProtKB-UniRule"/>
</dbReference>
<sequence length="940" mass="107757">MPSKDKSTPDMSNFAVFEFNKTIYPSKIFAVDKHSNKLDLRHNSSIAALTDPRWLAYTQIKEKALSVIQDPDIAKYQDRLLKEAIAGISANGVDIDYIEIGLDLTLTAINKLISDNLNKASDPNTVPPEAKIDNITEVKVGRGTRLKVEKVKLGTKNSFYKRNDKKPYFTHKFRLTVDNDSYRFMDIYIANPLEKRNQQKKQKAAYNCVIEFIPTRLTPALISFMLYQFVSTIERRRYEQLLSKALLLRMDTGYIMHGLSQLFCFPLRAKNKVRVSECFPGNKSIVETTYIGERKKSKSHDIVYDKVLKEFKFFIQRALSDLNCDFSKIADHIDDIDQLFSMNAASARLEVRQFFKRKEPIPLDFLEQVDPKIHRVMFLRPKAVAELDKDQVVSLIGDKTAGEVQAVRRLMAKHFKCKSNKYLYKFDEAQVIVAFQSKLKKLKEALYNPVKLIKDEPLGNYQEATLEAKHYLAPLAKKLRNKQSSKTEIVKSEGRCIYVEGTPGSGKTDIIVERVKHLIKTGKAPSSICVLAFTNDAANEFAGRLEEAKLLKDGIFVGTFSSWCNRFLNNIDPATVLAMPESIEIIEDCIPKKSKLLKHFEKQDIARYTYSILSYSVNFDDKDYEKCIEKTATMLSPFSSDIKKTIKAYVTWKRKNAKRDFNDMLSQMDNRLKQFKKDGRLDSLSIPEYVFLDEAQDTNETQLRILKVLSSKGCNLFFVGDPAQSMYGFRGAAKFSKKLLEDYFGYCEDYYLVKNHRSKAPIVNLANNLRFQINKNYSQSLVVHKDGLLPRFAEFIDIKDGISYVMSDLEKLLENGESSVLILCRYNTHVKSVKKALEQLKSKYSVSVFPEIEDVCMTYHKSKGKQAEHCYVFDPTFHNYSLGTVKEELCNTYVAFTRAKTHLTIIASKAGHAMYGTTHKKEVSKSIFAKLSEELMQFKS</sequence>
<reference evidence="7 8" key="1">
    <citation type="journal article" date="2012" name="J. Bacteriol.">
        <title>Genome Sequence of the Protease-Producing Bacterium Rheinheimera nanhaiensis E407-8T, Isolated from Deep-Sea Sediment of the South China Sea.</title>
        <authorList>
            <person name="Zhang X.-Y."/>
            <person name="Zhang Y.-J."/>
            <person name="Qin Q.-L."/>
            <person name="Xie B.-B."/>
            <person name="Chen X.-L."/>
            <person name="Zhou B.-C."/>
            <person name="Zhang Y.-Z."/>
        </authorList>
    </citation>
    <scope>NUCLEOTIDE SEQUENCE [LARGE SCALE GENOMIC DNA]</scope>
    <source>
        <strain evidence="7 8">E407-8</strain>
    </source>
</reference>
<evidence type="ECO:0000313" key="8">
    <source>
        <dbReference type="Proteomes" id="UP000004374"/>
    </source>
</evidence>
<dbReference type="GO" id="GO:0003677">
    <property type="term" value="F:DNA binding"/>
    <property type="evidence" value="ECO:0007669"/>
    <property type="project" value="InterPro"/>
</dbReference>
<dbReference type="EMBL" id="BAFK01000031">
    <property type="protein sequence ID" value="GAB60538.1"/>
    <property type="molecule type" value="Genomic_DNA"/>
</dbReference>
<dbReference type="InterPro" id="IPR014016">
    <property type="entry name" value="UvrD-like_ATP-bd"/>
</dbReference>
<evidence type="ECO:0000256" key="5">
    <source>
        <dbReference type="PROSITE-ProRule" id="PRU00560"/>
    </source>
</evidence>
<evidence type="ECO:0000313" key="7">
    <source>
        <dbReference type="EMBL" id="GAB60538.1"/>
    </source>
</evidence>
<dbReference type="Proteomes" id="UP000004374">
    <property type="component" value="Unassembled WGS sequence"/>
</dbReference>
<accession>I1E2L0</accession>
<dbReference type="GO" id="GO:0043138">
    <property type="term" value="F:3'-5' DNA helicase activity"/>
    <property type="evidence" value="ECO:0007669"/>
    <property type="project" value="UniProtKB-EC"/>
</dbReference>
<comment type="caution">
    <text evidence="7">The sequence shown here is derived from an EMBL/GenBank/DDBJ whole genome shotgun (WGS) entry which is preliminary data.</text>
</comment>
<gene>
    <name evidence="7" type="ORF">RNAN_3563</name>
</gene>
<dbReference type="Pfam" id="PF00580">
    <property type="entry name" value="UvrD-helicase"/>
    <property type="match status" value="1"/>
</dbReference>
<dbReference type="AlphaFoldDB" id="I1E2L0"/>
<dbReference type="CDD" id="cd17932">
    <property type="entry name" value="DEXQc_UvrD"/>
    <property type="match status" value="1"/>
</dbReference>
<evidence type="ECO:0000256" key="4">
    <source>
        <dbReference type="ARBA" id="ARBA00022840"/>
    </source>
</evidence>
<evidence type="ECO:0000256" key="1">
    <source>
        <dbReference type="ARBA" id="ARBA00022741"/>
    </source>
</evidence>
<evidence type="ECO:0000256" key="3">
    <source>
        <dbReference type="ARBA" id="ARBA00022806"/>
    </source>
</evidence>
<keyword evidence="8" id="KW-1185">Reference proteome</keyword>
<keyword evidence="4 5" id="KW-0067">ATP-binding</keyword>
<dbReference type="Gene3D" id="3.40.50.300">
    <property type="entry name" value="P-loop containing nucleotide triphosphate hydrolases"/>
    <property type="match status" value="2"/>
</dbReference>
<dbReference type="RefSeq" id="WP_008224188.1">
    <property type="nucleotide sequence ID" value="NZ_BAFK01000031.1"/>
</dbReference>
<organism evidence="7 8">
    <name type="scientific">Rheinheimera nanhaiensis E407-8</name>
    <dbReference type="NCBI Taxonomy" id="562729"/>
    <lineage>
        <taxon>Bacteria</taxon>
        <taxon>Pseudomonadati</taxon>
        <taxon>Pseudomonadota</taxon>
        <taxon>Gammaproteobacteria</taxon>
        <taxon>Chromatiales</taxon>
        <taxon>Chromatiaceae</taxon>
        <taxon>Rheinheimera</taxon>
    </lineage>
</organism>
<dbReference type="PROSITE" id="PS51198">
    <property type="entry name" value="UVRD_HELICASE_ATP_BIND"/>
    <property type="match status" value="1"/>
</dbReference>
<proteinExistence type="predicted"/>